<reference evidence="2 3" key="1">
    <citation type="submission" date="2015-03" db="EMBL/GenBank/DDBJ databases">
        <authorList>
            <person name="Lepp D."/>
            <person name="Hassan Y.I."/>
            <person name="Li X.-Z."/>
            <person name="Zhou T."/>
        </authorList>
    </citation>
    <scope>NUCLEOTIDE SEQUENCE [LARGE SCALE GENOMIC DNA]</scope>
    <source>
        <strain evidence="2 3">E84</strain>
    </source>
</reference>
<gene>
    <name evidence="2" type="ORF">WH87_12070</name>
</gene>
<dbReference type="PANTHER" id="PTHR42760">
    <property type="entry name" value="SHORT-CHAIN DEHYDROGENASES/REDUCTASES FAMILY MEMBER"/>
    <property type="match status" value="1"/>
</dbReference>
<comment type="caution">
    <text evidence="2">The sequence shown here is derived from an EMBL/GenBank/DDBJ whole genome shotgun (WGS) entry which is preliminary data.</text>
</comment>
<dbReference type="GO" id="GO:0016616">
    <property type="term" value="F:oxidoreductase activity, acting on the CH-OH group of donors, NAD or NADP as acceptor"/>
    <property type="evidence" value="ECO:0007669"/>
    <property type="project" value="TreeGrafter"/>
</dbReference>
<accession>A0A0F5Q8J2</accession>
<dbReference type="EMBL" id="LANJ01000019">
    <property type="protein sequence ID" value="KKC37287.1"/>
    <property type="molecule type" value="Genomic_DNA"/>
</dbReference>
<dbReference type="STRING" id="1293439.WH87_12070"/>
<evidence type="ECO:0000313" key="2">
    <source>
        <dbReference type="EMBL" id="KKC37287.1"/>
    </source>
</evidence>
<dbReference type="PRINTS" id="PR00080">
    <property type="entry name" value="SDRFAMILY"/>
</dbReference>
<dbReference type="AlphaFoldDB" id="A0A0F5Q8J2"/>
<organism evidence="2 3">
    <name type="scientific">Devosia epidermidihirudinis</name>
    <dbReference type="NCBI Taxonomy" id="1293439"/>
    <lineage>
        <taxon>Bacteria</taxon>
        <taxon>Pseudomonadati</taxon>
        <taxon>Pseudomonadota</taxon>
        <taxon>Alphaproteobacteria</taxon>
        <taxon>Hyphomicrobiales</taxon>
        <taxon>Devosiaceae</taxon>
        <taxon>Devosia</taxon>
    </lineage>
</organism>
<dbReference type="PATRIC" id="fig|1293439.3.peg.2014"/>
<evidence type="ECO:0000313" key="3">
    <source>
        <dbReference type="Proteomes" id="UP000033411"/>
    </source>
</evidence>
<dbReference type="InterPro" id="IPR002347">
    <property type="entry name" value="SDR_fam"/>
</dbReference>
<dbReference type="Gene3D" id="3.40.50.720">
    <property type="entry name" value="NAD(P)-binding Rossmann-like Domain"/>
    <property type="match status" value="1"/>
</dbReference>
<evidence type="ECO:0000256" key="1">
    <source>
        <dbReference type="ARBA" id="ARBA00006484"/>
    </source>
</evidence>
<dbReference type="Proteomes" id="UP000033411">
    <property type="component" value="Unassembled WGS sequence"/>
</dbReference>
<name>A0A0F5Q8J2_9HYPH</name>
<evidence type="ECO:0008006" key="4">
    <source>
        <dbReference type="Google" id="ProtNLM"/>
    </source>
</evidence>
<proteinExistence type="inferred from homology"/>
<dbReference type="PANTHER" id="PTHR42760:SF40">
    <property type="entry name" value="3-OXOACYL-[ACYL-CARRIER-PROTEIN] REDUCTASE, CHLOROPLASTIC"/>
    <property type="match status" value="1"/>
</dbReference>
<dbReference type="GO" id="GO:0030497">
    <property type="term" value="P:fatty acid elongation"/>
    <property type="evidence" value="ECO:0007669"/>
    <property type="project" value="TreeGrafter"/>
</dbReference>
<dbReference type="Pfam" id="PF13561">
    <property type="entry name" value="adh_short_C2"/>
    <property type="match status" value="1"/>
</dbReference>
<sequence length="261" mass="27598">MAVLDTFSLKGKVALVTGGAGLYGRQIVAALAEAGATTFLAARDQTKLEAVAAEERALGRDVTALSLDLSSDASIEALHKTVIERAGRVDVLVNNAVTRSALSGWGHDLDAFDQSLRVNASALFKITHLFGQTMRAQRSGSVINIGSMMGMVGVEMANYAGTDMTPDPSPIYHYEKGGMVNFTRWAASILGADNVRVNCLSPGGFFNGQPEQFVKNYNARTQLGRMANDTDLKGAIVFLASDASAYVTGVNLPIDGGYTAK</sequence>
<dbReference type="PRINTS" id="PR00081">
    <property type="entry name" value="GDHRDH"/>
</dbReference>
<dbReference type="SUPFAM" id="SSF51735">
    <property type="entry name" value="NAD(P)-binding Rossmann-fold domains"/>
    <property type="match status" value="1"/>
</dbReference>
<keyword evidence="3" id="KW-1185">Reference proteome</keyword>
<protein>
    <recommendedName>
        <fullName evidence="4">Alcohol dehydrogenase</fullName>
    </recommendedName>
</protein>
<dbReference type="InterPro" id="IPR036291">
    <property type="entry name" value="NAD(P)-bd_dom_sf"/>
</dbReference>
<dbReference type="RefSeq" id="WP_046137513.1">
    <property type="nucleotide sequence ID" value="NZ_LANJ01000019.1"/>
</dbReference>
<comment type="similarity">
    <text evidence="1">Belongs to the short-chain dehydrogenases/reductases (SDR) family.</text>
</comment>